<protein>
    <submittedName>
        <fullName evidence="1">Uncharacterized protein</fullName>
    </submittedName>
</protein>
<keyword evidence="2" id="KW-1185">Reference proteome</keyword>
<proteinExistence type="predicted"/>
<accession>A0A3N0YXP7</accession>
<reference evidence="1 2" key="1">
    <citation type="submission" date="2018-10" db="EMBL/GenBank/DDBJ databases">
        <title>Genome assembly for a Yunnan-Guizhou Plateau 3E fish, Anabarilius grahami (Regan), and its evolutionary and genetic applications.</title>
        <authorList>
            <person name="Jiang W."/>
        </authorList>
    </citation>
    <scope>NUCLEOTIDE SEQUENCE [LARGE SCALE GENOMIC DNA]</scope>
    <source>
        <strain evidence="1">AG-KIZ</strain>
        <tissue evidence="1">Muscle</tissue>
    </source>
</reference>
<name>A0A3N0YXP7_ANAGA</name>
<dbReference type="InterPro" id="IPR013761">
    <property type="entry name" value="SAM/pointed_sf"/>
</dbReference>
<dbReference type="Gene3D" id="1.10.150.50">
    <property type="entry name" value="Transcription Factor, Ets-1"/>
    <property type="match status" value="1"/>
</dbReference>
<dbReference type="EMBL" id="RJVU01019434">
    <property type="protein sequence ID" value="ROL50861.1"/>
    <property type="molecule type" value="Genomic_DNA"/>
</dbReference>
<dbReference type="AlphaFoldDB" id="A0A3N0YXP7"/>
<gene>
    <name evidence="1" type="ORF">DPX16_15105</name>
</gene>
<evidence type="ECO:0000313" key="1">
    <source>
        <dbReference type="EMBL" id="ROL50861.1"/>
    </source>
</evidence>
<sequence length="223" mass="26165">MDKVFKLLENYKLEKFYNQFVEHGIEEVQDFIDGVTDEDLDNMKFKKVQKNRFKSMIDEIQRLGLAPPHEGSLRKSLQAYRLYYSFPKCQGHKEILDMDPLQNTVEDLILRISFHESISDSMTVCLFTADGMPLTDDPFFNTWSLKDRHIENGSELYAIFTPKENLRGTARHSQKNDIRNEGPNSVFCHVMLKVTRQKDIYQFKCSLIHFPPVSHTRLKLVLE</sequence>
<dbReference type="Proteomes" id="UP000281406">
    <property type="component" value="Unassembled WGS sequence"/>
</dbReference>
<organism evidence="1 2">
    <name type="scientific">Anabarilius grahami</name>
    <name type="common">Kanglang fish</name>
    <name type="synonym">Barilius grahami</name>
    <dbReference type="NCBI Taxonomy" id="495550"/>
    <lineage>
        <taxon>Eukaryota</taxon>
        <taxon>Metazoa</taxon>
        <taxon>Chordata</taxon>
        <taxon>Craniata</taxon>
        <taxon>Vertebrata</taxon>
        <taxon>Euteleostomi</taxon>
        <taxon>Actinopterygii</taxon>
        <taxon>Neopterygii</taxon>
        <taxon>Teleostei</taxon>
        <taxon>Ostariophysi</taxon>
        <taxon>Cypriniformes</taxon>
        <taxon>Xenocyprididae</taxon>
        <taxon>Xenocypridinae</taxon>
        <taxon>Xenocypridinae incertae sedis</taxon>
        <taxon>Anabarilius</taxon>
    </lineage>
</organism>
<evidence type="ECO:0000313" key="2">
    <source>
        <dbReference type="Proteomes" id="UP000281406"/>
    </source>
</evidence>
<comment type="caution">
    <text evidence="1">The sequence shown here is derived from an EMBL/GenBank/DDBJ whole genome shotgun (WGS) entry which is preliminary data.</text>
</comment>
<dbReference type="OrthoDB" id="10069349at2759"/>